<dbReference type="AlphaFoldDB" id="A0A3N4PZ12"/>
<accession>A0A3N4PZ12</accession>
<comment type="caution">
    <text evidence="1">The sequence shown here is derived from an EMBL/GenBank/DDBJ whole genome shotgun (WGS) entry which is preliminary data.</text>
</comment>
<proteinExistence type="predicted"/>
<reference evidence="1 2" key="1">
    <citation type="submission" date="2018-11" db="EMBL/GenBank/DDBJ databases">
        <title>Chitinophaga lutea sp.nov., isolate from arsenic contaminated soil.</title>
        <authorList>
            <person name="Zong Y."/>
        </authorList>
    </citation>
    <scope>NUCLEOTIDE SEQUENCE [LARGE SCALE GENOMIC DNA]</scope>
    <source>
        <strain evidence="1 2">ZY74</strain>
    </source>
</reference>
<keyword evidence="2" id="KW-1185">Reference proteome</keyword>
<evidence type="ECO:0000313" key="1">
    <source>
        <dbReference type="EMBL" id="RPE13198.1"/>
    </source>
</evidence>
<evidence type="ECO:0000313" key="2">
    <source>
        <dbReference type="Proteomes" id="UP000278351"/>
    </source>
</evidence>
<organism evidence="1 2">
    <name type="scientific">Chitinophaga lutea</name>
    <dbReference type="NCBI Taxonomy" id="2488634"/>
    <lineage>
        <taxon>Bacteria</taxon>
        <taxon>Pseudomonadati</taxon>
        <taxon>Bacteroidota</taxon>
        <taxon>Chitinophagia</taxon>
        <taxon>Chitinophagales</taxon>
        <taxon>Chitinophagaceae</taxon>
        <taxon>Chitinophaga</taxon>
    </lineage>
</organism>
<dbReference type="Proteomes" id="UP000278351">
    <property type="component" value="Unassembled WGS sequence"/>
</dbReference>
<gene>
    <name evidence="1" type="ORF">EGT74_06610</name>
</gene>
<sequence length="159" mass="18816">MYIEQLPVQIYPELIEKMRDAGRQSHGSADFNKACYNKTRSQMVEYVRCWHKVNTLSAKLFAQDFSAEDIHLEYDKIDLPARYPLMDTFTFIRWLHQLYSNYHWQGFTEDDTDPESQKEKEAFQWLKDLLLDALLQGTADVTGIYDIDVYDNLPDDFVD</sequence>
<dbReference type="EMBL" id="RPDH01000001">
    <property type="protein sequence ID" value="RPE13198.1"/>
    <property type="molecule type" value="Genomic_DNA"/>
</dbReference>
<dbReference type="RefSeq" id="WP_123845717.1">
    <property type="nucleotide sequence ID" value="NZ_RPDH01000001.1"/>
</dbReference>
<name>A0A3N4PZ12_9BACT</name>
<protein>
    <submittedName>
        <fullName evidence="1">Uncharacterized protein</fullName>
    </submittedName>
</protein>